<keyword evidence="2" id="KW-1185">Reference proteome</keyword>
<protein>
    <submittedName>
        <fullName evidence="1">Uncharacterized protein</fullName>
    </submittedName>
</protein>
<dbReference type="EMBL" id="HF935431">
    <property type="protein sequence ID" value="CCX30242.1"/>
    <property type="molecule type" value="Genomic_DNA"/>
</dbReference>
<evidence type="ECO:0000313" key="1">
    <source>
        <dbReference type="EMBL" id="CCX30242.1"/>
    </source>
</evidence>
<evidence type="ECO:0000313" key="2">
    <source>
        <dbReference type="Proteomes" id="UP000018144"/>
    </source>
</evidence>
<dbReference type="Proteomes" id="UP000018144">
    <property type="component" value="Unassembled WGS sequence"/>
</dbReference>
<accession>U4LFB8</accession>
<proteinExistence type="predicted"/>
<dbReference type="AlphaFoldDB" id="U4LFB8"/>
<sequence>MEVHCCLCMMKTICDQESGADGRWLVRRRCCLVMKNDVGWLRVGGGENGGGGGRLFLGRRGVITFELDREGSFGEMGALSWDGAEVRCSRTSDDAVSLDGVQVYGMVDSGR</sequence>
<name>U4LFB8_PYROM</name>
<gene>
    <name evidence="1" type="ORF">PCON_08368</name>
</gene>
<organism evidence="1 2">
    <name type="scientific">Pyronema omphalodes (strain CBS 100304)</name>
    <name type="common">Pyronema confluens</name>
    <dbReference type="NCBI Taxonomy" id="1076935"/>
    <lineage>
        <taxon>Eukaryota</taxon>
        <taxon>Fungi</taxon>
        <taxon>Dikarya</taxon>
        <taxon>Ascomycota</taxon>
        <taxon>Pezizomycotina</taxon>
        <taxon>Pezizomycetes</taxon>
        <taxon>Pezizales</taxon>
        <taxon>Pyronemataceae</taxon>
        <taxon>Pyronema</taxon>
    </lineage>
</organism>
<reference evidence="1 2" key="1">
    <citation type="journal article" date="2013" name="PLoS Genet.">
        <title>The genome and development-dependent transcriptomes of Pyronema confluens: a window into fungal evolution.</title>
        <authorList>
            <person name="Traeger S."/>
            <person name="Altegoer F."/>
            <person name="Freitag M."/>
            <person name="Gabaldon T."/>
            <person name="Kempken F."/>
            <person name="Kumar A."/>
            <person name="Marcet-Houben M."/>
            <person name="Poggeler S."/>
            <person name="Stajich J.E."/>
            <person name="Nowrousian M."/>
        </authorList>
    </citation>
    <scope>NUCLEOTIDE SEQUENCE [LARGE SCALE GENOMIC DNA]</scope>
    <source>
        <strain evidence="2">CBS 100304</strain>
        <tissue evidence="1">Vegetative mycelium</tissue>
    </source>
</reference>